<sequence length="353" mass="41118">MEGLEEESEGEVEIKVEKDLDMDLGKGKTRKGRGLGDSKFGVKSEWEFKSGLKVLKKEEEEVRRRKRVIRAEKKKKVEVWEDEGEVVEEEGGGLVEKWRMGKVMKEKREKKMRKEREREGMILSGEERDMSREEMFEVKRELEDGKDMIDSASYILGTSREEAVGFGVKLALRRVERLMMGEVRVEMEKIGEGKRVVVKEERVKRKEEEVKLEEKKTELEGKRVVEGGRSYGRVARGIGPGMKGKEIVELEAKKRLESELEKERVKKREEREVLSMKVGLDSQEVGKEVDWDKEQWERELSLEKGSVVEVSGVRNRLRVVVGMKEDLSKGIGVCTKWWEKMVEKKVKELRRID</sequence>
<organism evidence="2 3">
    <name type="scientific">Tuber magnatum</name>
    <name type="common">white Piedmont truffle</name>
    <dbReference type="NCBI Taxonomy" id="42249"/>
    <lineage>
        <taxon>Eukaryota</taxon>
        <taxon>Fungi</taxon>
        <taxon>Dikarya</taxon>
        <taxon>Ascomycota</taxon>
        <taxon>Pezizomycotina</taxon>
        <taxon>Pezizomycetes</taxon>
        <taxon>Pezizales</taxon>
        <taxon>Tuberaceae</taxon>
        <taxon>Tuber</taxon>
    </lineage>
</organism>
<evidence type="ECO:0000313" key="2">
    <source>
        <dbReference type="EMBL" id="PWW72323.1"/>
    </source>
</evidence>
<dbReference type="STRING" id="42249.A0A317SCV4"/>
<keyword evidence="3" id="KW-1185">Reference proteome</keyword>
<proteinExistence type="predicted"/>
<dbReference type="EMBL" id="PYWC01000109">
    <property type="protein sequence ID" value="PWW72323.1"/>
    <property type="molecule type" value="Genomic_DNA"/>
</dbReference>
<accession>A0A317SCV4</accession>
<evidence type="ECO:0000256" key="1">
    <source>
        <dbReference type="SAM" id="Coils"/>
    </source>
</evidence>
<dbReference type="Proteomes" id="UP000246991">
    <property type="component" value="Unassembled WGS sequence"/>
</dbReference>
<evidence type="ECO:0000313" key="3">
    <source>
        <dbReference type="Proteomes" id="UP000246991"/>
    </source>
</evidence>
<protein>
    <submittedName>
        <fullName evidence="2">Uncharacterized protein</fullName>
    </submittedName>
</protein>
<reference evidence="2 3" key="1">
    <citation type="submission" date="2018-03" db="EMBL/GenBank/DDBJ databases">
        <title>Genomes of Pezizomycetes fungi and the evolution of truffles.</title>
        <authorList>
            <person name="Murat C."/>
            <person name="Payen T."/>
            <person name="Noel B."/>
            <person name="Kuo A."/>
            <person name="Martin F.M."/>
        </authorList>
    </citation>
    <scope>NUCLEOTIDE SEQUENCE [LARGE SCALE GENOMIC DNA]</scope>
    <source>
        <strain evidence="2">091103-1</strain>
    </source>
</reference>
<dbReference type="AlphaFoldDB" id="A0A317SCV4"/>
<comment type="caution">
    <text evidence="2">The sequence shown here is derived from an EMBL/GenBank/DDBJ whole genome shotgun (WGS) entry which is preliminary data.</text>
</comment>
<gene>
    <name evidence="2" type="ORF">C7212DRAFT_348232</name>
</gene>
<name>A0A317SCV4_9PEZI</name>
<feature type="coiled-coil region" evidence="1">
    <location>
        <begin position="52"/>
        <end position="90"/>
    </location>
</feature>
<keyword evidence="1" id="KW-0175">Coiled coil</keyword>